<dbReference type="FunFam" id="1.10.287.950:FF:000001">
    <property type="entry name" value="Methyl-accepting chemotaxis sensory transducer"/>
    <property type="match status" value="1"/>
</dbReference>
<name>A0A644W1F8_9ZZZZ</name>
<dbReference type="SUPFAM" id="SSF58104">
    <property type="entry name" value="Methyl-accepting chemotaxis protein (MCP) signaling domain"/>
    <property type="match status" value="1"/>
</dbReference>
<dbReference type="GO" id="GO:0006935">
    <property type="term" value="P:chemotaxis"/>
    <property type="evidence" value="ECO:0007669"/>
    <property type="project" value="UniProtKB-KW"/>
</dbReference>
<dbReference type="AlphaFoldDB" id="A0A644W1F8"/>
<keyword evidence="3" id="KW-1133">Transmembrane helix</keyword>
<dbReference type="PROSITE" id="PS50111">
    <property type="entry name" value="CHEMOTAXIS_TRANSDUC_2"/>
    <property type="match status" value="1"/>
</dbReference>
<proteinExistence type="inferred from homology"/>
<dbReference type="PANTHER" id="PTHR43531:SF11">
    <property type="entry name" value="METHYL-ACCEPTING CHEMOTAXIS PROTEIN 3"/>
    <property type="match status" value="1"/>
</dbReference>
<gene>
    <name evidence="5" type="ORF">SDC9_43599</name>
</gene>
<dbReference type="Gene3D" id="1.10.287.950">
    <property type="entry name" value="Methyl-accepting chemotaxis protein"/>
    <property type="match status" value="1"/>
</dbReference>
<keyword evidence="3" id="KW-0812">Transmembrane</keyword>
<dbReference type="Pfam" id="PF00015">
    <property type="entry name" value="MCPsignal"/>
    <property type="match status" value="1"/>
</dbReference>
<reference evidence="5" key="1">
    <citation type="submission" date="2019-08" db="EMBL/GenBank/DDBJ databases">
        <authorList>
            <person name="Kucharzyk K."/>
            <person name="Murdoch R.W."/>
            <person name="Higgins S."/>
            <person name="Loffler F."/>
        </authorList>
    </citation>
    <scope>NUCLEOTIDE SEQUENCE</scope>
</reference>
<dbReference type="Pfam" id="PF12729">
    <property type="entry name" value="4HB_MCP_1"/>
    <property type="match status" value="1"/>
</dbReference>
<evidence type="ECO:0000313" key="5">
    <source>
        <dbReference type="EMBL" id="MPL97408.1"/>
    </source>
</evidence>
<organism evidence="5">
    <name type="scientific">bioreactor metagenome</name>
    <dbReference type="NCBI Taxonomy" id="1076179"/>
    <lineage>
        <taxon>unclassified sequences</taxon>
        <taxon>metagenomes</taxon>
        <taxon>ecological metagenomes</taxon>
    </lineage>
</organism>
<feature type="domain" description="Methyl-accepting transducer" evidence="4">
    <location>
        <begin position="315"/>
        <end position="544"/>
    </location>
</feature>
<dbReference type="InterPro" id="IPR024478">
    <property type="entry name" value="HlyB_4HB_MCP"/>
</dbReference>
<dbReference type="InterPro" id="IPR004090">
    <property type="entry name" value="Chemotax_Me-accpt_rcpt"/>
</dbReference>
<feature type="transmembrane region" description="Helical" evidence="3">
    <location>
        <begin position="188"/>
        <end position="208"/>
    </location>
</feature>
<protein>
    <recommendedName>
        <fullName evidence="4">Methyl-accepting transducer domain-containing protein</fullName>
    </recommendedName>
</protein>
<evidence type="ECO:0000259" key="4">
    <source>
        <dbReference type="PROSITE" id="PS50111"/>
    </source>
</evidence>
<dbReference type="InterPro" id="IPR004089">
    <property type="entry name" value="MCPsignal_dom"/>
</dbReference>
<evidence type="ECO:0000256" key="2">
    <source>
        <dbReference type="ARBA" id="ARBA00029447"/>
    </source>
</evidence>
<dbReference type="GO" id="GO:0004888">
    <property type="term" value="F:transmembrane signaling receptor activity"/>
    <property type="evidence" value="ECO:0007669"/>
    <property type="project" value="InterPro"/>
</dbReference>
<dbReference type="Pfam" id="PF00672">
    <property type="entry name" value="HAMP"/>
    <property type="match status" value="1"/>
</dbReference>
<dbReference type="Gene3D" id="6.10.340.10">
    <property type="match status" value="1"/>
</dbReference>
<dbReference type="InterPro" id="IPR051310">
    <property type="entry name" value="MCP_chemotaxis"/>
</dbReference>
<dbReference type="SMART" id="SM00283">
    <property type="entry name" value="MA"/>
    <property type="match status" value="1"/>
</dbReference>
<evidence type="ECO:0000256" key="1">
    <source>
        <dbReference type="ARBA" id="ARBA00022500"/>
    </source>
</evidence>
<dbReference type="GO" id="GO:0005886">
    <property type="term" value="C:plasma membrane"/>
    <property type="evidence" value="ECO:0007669"/>
    <property type="project" value="TreeGrafter"/>
</dbReference>
<comment type="similarity">
    <text evidence="2">Belongs to the methyl-accepting chemotaxis (MCP) protein family.</text>
</comment>
<keyword evidence="3" id="KW-0472">Membrane</keyword>
<dbReference type="PRINTS" id="PR00260">
    <property type="entry name" value="CHEMTRNSDUCR"/>
</dbReference>
<evidence type="ECO:0000256" key="3">
    <source>
        <dbReference type="SAM" id="Phobius"/>
    </source>
</evidence>
<dbReference type="PANTHER" id="PTHR43531">
    <property type="entry name" value="PROTEIN ICFG"/>
    <property type="match status" value="1"/>
</dbReference>
<accession>A0A644W1F8</accession>
<comment type="caution">
    <text evidence="5">The sequence shown here is derived from an EMBL/GenBank/DDBJ whole genome shotgun (WGS) entry which is preliminary data.</text>
</comment>
<dbReference type="GO" id="GO:0007165">
    <property type="term" value="P:signal transduction"/>
    <property type="evidence" value="ECO:0007669"/>
    <property type="project" value="InterPro"/>
</dbReference>
<keyword evidence="1" id="KW-0145">Chemotaxis</keyword>
<dbReference type="EMBL" id="VSSQ01000554">
    <property type="protein sequence ID" value="MPL97408.1"/>
    <property type="molecule type" value="Genomic_DNA"/>
</dbReference>
<dbReference type="CDD" id="cd11386">
    <property type="entry name" value="MCP_signal"/>
    <property type="match status" value="1"/>
</dbReference>
<sequence>MKWFENIKISKKLTIAFLALAILAAVIGGVGIYNIFGINKADTALYEEDTLSLQYAGSAGVMYQQIRYDCLSLVNTDVTDTATINKTADEINTYFTKLGDQLKLLDKTVADTDTSALLSKIQEEYSQYEPYMSKVIQDKQNGLDITVDSAMVSLGSSLREDFLTLFSDLSTLAEQKSASNDAVAQRSVIIMGVVLAGVLVVALILGTYTASIIGKPLVVLTRVANMLAVGDINTDSILTQKDLQMKYRKDEVGSLFEAFHRLIAGTKDQAHAAQQVADGDLTTEVQIRSDNDFLGRELSNLVKNLHGIVNSIVSAAEQVASGSNMVSDSSMALSQGATEQASSVEELTASIEEISSQTTLNAQNAEKANELARNAKANADNGNTQMKEMLKAMDEINVSSSNINKIIKVIDDIAFQTNILALNAAVEAARAGQHGKGFAVVAEEVRTLAARSASAAKETTDMIEGSIKKVEAGTKIANETAKALSQIVDEVEKAANLVSSIAVASKEQAVGIEQVNQGIMQVSQVVQTNAATSEESAAASEELSSQAAQLKEIVSSFKINKTENAPKEIQAAVTKAHTKPEVKKTTMAAVGNGAAKSKIALSDSEFGKY</sequence>
<dbReference type="InterPro" id="IPR003660">
    <property type="entry name" value="HAMP_dom"/>
</dbReference>